<keyword evidence="3" id="KW-1185">Reference proteome</keyword>
<feature type="compositionally biased region" description="Polar residues" evidence="1">
    <location>
        <begin position="10"/>
        <end position="29"/>
    </location>
</feature>
<dbReference type="OrthoDB" id="4161186at2759"/>
<comment type="caution">
    <text evidence="2">The sequence shown here is derived from an EMBL/GenBank/DDBJ whole genome shotgun (WGS) entry which is preliminary data.</text>
</comment>
<dbReference type="EMBL" id="JAADJG010000555">
    <property type="protein sequence ID" value="KAF4444270.1"/>
    <property type="molecule type" value="Genomic_DNA"/>
</dbReference>
<sequence>MATADEKAMSANQNHNHSINSWLQKTSTPEPEEDRLFSDDDEARPAKKLKTKADPDDPSILQSPAGAPLSESTTAFNERIIKKIRASNPAGSAYVATEVDVPDSEAADYAYAYHWLDFKTLNPNDKKMPPNLVNFMSALLERQKDKKIIPINLRVGGP</sequence>
<accession>A0A8H4NQU6</accession>
<evidence type="ECO:0000313" key="2">
    <source>
        <dbReference type="EMBL" id="KAF4444270.1"/>
    </source>
</evidence>
<dbReference type="Proteomes" id="UP000605986">
    <property type="component" value="Unassembled WGS sequence"/>
</dbReference>
<proteinExistence type="predicted"/>
<evidence type="ECO:0000313" key="3">
    <source>
        <dbReference type="Proteomes" id="UP000605986"/>
    </source>
</evidence>
<protein>
    <submittedName>
        <fullName evidence="2">Uncharacterized protein</fullName>
    </submittedName>
</protein>
<gene>
    <name evidence="2" type="ORF">F53441_11178</name>
</gene>
<reference evidence="2" key="1">
    <citation type="submission" date="2020-01" db="EMBL/GenBank/DDBJ databases">
        <title>Identification and distribution of gene clusters putatively required for synthesis of sphingolipid metabolism inhibitors in phylogenetically diverse species of the filamentous fungus Fusarium.</title>
        <authorList>
            <person name="Kim H.-S."/>
            <person name="Busman M."/>
            <person name="Brown D.W."/>
            <person name="Divon H."/>
            <person name="Uhlig S."/>
            <person name="Proctor R.H."/>
        </authorList>
    </citation>
    <scope>NUCLEOTIDE SEQUENCE</scope>
    <source>
        <strain evidence="2">NRRL 53441</strain>
    </source>
</reference>
<feature type="region of interest" description="Disordered" evidence="1">
    <location>
        <begin position="1"/>
        <end position="71"/>
    </location>
</feature>
<dbReference type="AlphaFoldDB" id="A0A8H4NQU6"/>
<evidence type="ECO:0000256" key="1">
    <source>
        <dbReference type="SAM" id="MobiDB-lite"/>
    </source>
</evidence>
<organism evidence="2 3">
    <name type="scientific">Fusarium austroafricanum</name>
    <dbReference type="NCBI Taxonomy" id="2364996"/>
    <lineage>
        <taxon>Eukaryota</taxon>
        <taxon>Fungi</taxon>
        <taxon>Dikarya</taxon>
        <taxon>Ascomycota</taxon>
        <taxon>Pezizomycotina</taxon>
        <taxon>Sordariomycetes</taxon>
        <taxon>Hypocreomycetidae</taxon>
        <taxon>Hypocreales</taxon>
        <taxon>Nectriaceae</taxon>
        <taxon>Fusarium</taxon>
        <taxon>Fusarium concolor species complex</taxon>
    </lineage>
</organism>
<name>A0A8H4NQU6_9HYPO</name>